<accession>A0A3E3JYD5</accession>
<dbReference type="OrthoDB" id="2067073at2"/>
<evidence type="ECO:0000313" key="2">
    <source>
        <dbReference type="Proteomes" id="UP000261080"/>
    </source>
</evidence>
<dbReference type="Proteomes" id="UP000261080">
    <property type="component" value="Unassembled WGS sequence"/>
</dbReference>
<proteinExistence type="predicted"/>
<keyword evidence="2" id="KW-1185">Reference proteome</keyword>
<protein>
    <submittedName>
        <fullName evidence="1">Uncharacterized protein</fullName>
    </submittedName>
</protein>
<reference evidence="1 2" key="1">
    <citation type="submission" date="2018-08" db="EMBL/GenBank/DDBJ databases">
        <title>A genome reference for cultivated species of the human gut microbiota.</title>
        <authorList>
            <person name="Zou Y."/>
            <person name="Xue W."/>
            <person name="Luo G."/>
        </authorList>
    </citation>
    <scope>NUCLEOTIDE SEQUENCE [LARGE SCALE GENOMIC DNA]</scope>
    <source>
        <strain evidence="1 2">AF37-2AT</strain>
    </source>
</reference>
<dbReference type="RefSeq" id="WP_117493853.1">
    <property type="nucleotide sequence ID" value="NZ_JBKVOA010000002.1"/>
</dbReference>
<dbReference type="AlphaFoldDB" id="A0A3E3JYD5"/>
<name>A0A3E3JYD5_9FIRM</name>
<comment type="caution">
    <text evidence="1">The sequence shown here is derived from an EMBL/GenBank/DDBJ whole genome shotgun (WGS) entry which is preliminary data.</text>
</comment>
<sequence length="142" mass="16455">MATRNILHISKLQEFEDFLETKGYMIVATSKNPFEVLRAQKDGDTVIVYQKKDTKEHLSTMDKDYHLVREFIKRQRVQTNADRIRSMTDEELAEFLSKFSACNVCGYYSNETYRCDAESGFVCVKAYAEAIIGEWLNKSVEA</sequence>
<organism evidence="1 2">
    <name type="scientific">Sellimonas intestinalis</name>
    <dbReference type="NCBI Taxonomy" id="1653434"/>
    <lineage>
        <taxon>Bacteria</taxon>
        <taxon>Bacillati</taxon>
        <taxon>Bacillota</taxon>
        <taxon>Clostridia</taxon>
        <taxon>Lachnospirales</taxon>
        <taxon>Lachnospiraceae</taxon>
        <taxon>Sellimonas</taxon>
    </lineage>
</organism>
<dbReference type="EMBL" id="QVLX01000014">
    <property type="protein sequence ID" value="RGE84582.1"/>
    <property type="molecule type" value="Genomic_DNA"/>
</dbReference>
<evidence type="ECO:0000313" key="1">
    <source>
        <dbReference type="EMBL" id="RGE84582.1"/>
    </source>
</evidence>
<gene>
    <name evidence="1" type="ORF">DW016_15010</name>
</gene>